<keyword evidence="1" id="KW-0472">Membrane</keyword>
<dbReference type="SUPFAM" id="SSF53448">
    <property type="entry name" value="Nucleotide-diphospho-sugar transferases"/>
    <property type="match status" value="1"/>
</dbReference>
<keyword evidence="3" id="KW-0808">Transferase</keyword>
<proteinExistence type="predicted"/>
<keyword evidence="1" id="KW-0812">Transmembrane</keyword>
<evidence type="ECO:0000256" key="1">
    <source>
        <dbReference type="SAM" id="Phobius"/>
    </source>
</evidence>
<sequence>MVSSVISERNDLSLLILIPAFNEAGNLLGVIGRIREVVPGADLLVVDDGSTDATARVARQAGTRVVSHPFNMGYGVAIQTGYKYALRQGYDCLVQIDGDGQHEPESILDLLAPLQAGEADFVLGSRFHDRASYRPPLARRVGMAFFRFLVRRIVGQPIVDCTSGFQAFNREVIRFLSSDLFPVDYPDADVLITLHRAGFRIREVAARMYANREGRSMHSGLKPLYYVFKMLLSIVVVMLRSRKLYRGGR</sequence>
<organism evidence="3 4">
    <name type="scientific">Geothermobacter hydrogeniphilus</name>
    <dbReference type="NCBI Taxonomy" id="1969733"/>
    <lineage>
        <taxon>Bacteria</taxon>
        <taxon>Pseudomonadati</taxon>
        <taxon>Thermodesulfobacteriota</taxon>
        <taxon>Desulfuromonadia</taxon>
        <taxon>Desulfuromonadales</taxon>
        <taxon>Geothermobacteraceae</taxon>
        <taxon>Geothermobacter</taxon>
    </lineage>
</organism>
<dbReference type="Proteomes" id="UP000236340">
    <property type="component" value="Unassembled WGS sequence"/>
</dbReference>
<dbReference type="InterPro" id="IPR050256">
    <property type="entry name" value="Glycosyltransferase_2"/>
</dbReference>
<dbReference type="PANTHER" id="PTHR48090:SF7">
    <property type="entry name" value="RFBJ PROTEIN"/>
    <property type="match status" value="1"/>
</dbReference>
<dbReference type="GO" id="GO:0016740">
    <property type="term" value="F:transferase activity"/>
    <property type="evidence" value="ECO:0007669"/>
    <property type="project" value="UniProtKB-KW"/>
</dbReference>
<dbReference type="Pfam" id="PF00535">
    <property type="entry name" value="Glycos_transf_2"/>
    <property type="match status" value="1"/>
</dbReference>
<accession>A0A2K2H670</accession>
<feature type="transmembrane region" description="Helical" evidence="1">
    <location>
        <begin position="223"/>
        <end position="239"/>
    </location>
</feature>
<gene>
    <name evidence="3" type="ORF">C2E25_16135</name>
</gene>
<name>A0A2K2H670_9BACT</name>
<evidence type="ECO:0000259" key="2">
    <source>
        <dbReference type="Pfam" id="PF00535"/>
    </source>
</evidence>
<comment type="caution">
    <text evidence="3">The sequence shown here is derived from an EMBL/GenBank/DDBJ whole genome shotgun (WGS) entry which is preliminary data.</text>
</comment>
<dbReference type="EMBL" id="PPFX01000053">
    <property type="protein sequence ID" value="PNU18739.1"/>
    <property type="molecule type" value="Genomic_DNA"/>
</dbReference>
<protein>
    <submittedName>
        <fullName evidence="3">Glycosyl transferase family 2</fullName>
    </submittedName>
</protein>
<evidence type="ECO:0000313" key="3">
    <source>
        <dbReference type="EMBL" id="PNU18739.1"/>
    </source>
</evidence>
<dbReference type="InterPro" id="IPR001173">
    <property type="entry name" value="Glyco_trans_2-like"/>
</dbReference>
<dbReference type="AlphaFoldDB" id="A0A2K2H670"/>
<reference evidence="3 4" key="1">
    <citation type="journal article" date="2018" name="Genome Announc.">
        <title>Genome Sequence of Geothermobacter sp. HR-1 Iron Reducer from the Loihi Seamount.</title>
        <authorList>
            <person name="Smith H."/>
            <person name="Abuyen K."/>
            <person name="Tremblay J."/>
            <person name="Savalia P."/>
            <person name="Perez-Rodriguez I."/>
            <person name="Emerson D."/>
            <person name="Tully B."/>
            <person name="Amend J."/>
        </authorList>
    </citation>
    <scope>NUCLEOTIDE SEQUENCE [LARGE SCALE GENOMIC DNA]</scope>
    <source>
        <strain evidence="3 4">HR-1</strain>
    </source>
</reference>
<feature type="domain" description="Glycosyltransferase 2-like" evidence="2">
    <location>
        <begin position="16"/>
        <end position="173"/>
    </location>
</feature>
<dbReference type="InterPro" id="IPR029044">
    <property type="entry name" value="Nucleotide-diphossugar_trans"/>
</dbReference>
<dbReference type="PANTHER" id="PTHR48090">
    <property type="entry name" value="UNDECAPRENYL-PHOSPHATE 4-DEOXY-4-FORMAMIDO-L-ARABINOSE TRANSFERASE-RELATED"/>
    <property type="match status" value="1"/>
</dbReference>
<keyword evidence="1" id="KW-1133">Transmembrane helix</keyword>
<dbReference type="Gene3D" id="3.90.550.10">
    <property type="entry name" value="Spore Coat Polysaccharide Biosynthesis Protein SpsA, Chain A"/>
    <property type="match status" value="1"/>
</dbReference>
<dbReference type="CDD" id="cd04179">
    <property type="entry name" value="DPM_DPG-synthase_like"/>
    <property type="match status" value="1"/>
</dbReference>
<evidence type="ECO:0000313" key="4">
    <source>
        <dbReference type="Proteomes" id="UP000236340"/>
    </source>
</evidence>
<dbReference type="OrthoDB" id="9811884at2"/>